<evidence type="ECO:0000313" key="2">
    <source>
        <dbReference type="EMBL" id="OQO94849.1"/>
    </source>
</evidence>
<protein>
    <submittedName>
        <fullName evidence="2">MOSC domain-containing protein</fullName>
    </submittedName>
</protein>
<dbReference type="PANTHER" id="PTHR14237">
    <property type="entry name" value="MOLYBDOPTERIN COFACTOR SULFURASE MOSC"/>
    <property type="match status" value="1"/>
</dbReference>
<dbReference type="EMBL" id="MWIH01000002">
    <property type="protein sequence ID" value="OQO94849.1"/>
    <property type="molecule type" value="Genomic_DNA"/>
</dbReference>
<comment type="caution">
    <text evidence="2">The sequence shown here is derived from an EMBL/GenBank/DDBJ whole genome shotgun (WGS) entry which is preliminary data.</text>
</comment>
<dbReference type="GO" id="GO:0030170">
    <property type="term" value="F:pyridoxal phosphate binding"/>
    <property type="evidence" value="ECO:0007669"/>
    <property type="project" value="InterPro"/>
</dbReference>
<feature type="domain" description="MOSC" evidence="1">
    <location>
        <begin position="119"/>
        <end position="267"/>
    </location>
</feature>
<name>A0A1V9ACJ6_SACPI</name>
<gene>
    <name evidence="2" type="ORF">B1813_01870</name>
</gene>
<sequence length="272" mass="28639">MARVAGLFHYPIKGCAAVEVNEGHLGLAGLAADRAFMVVDAEGGFLSQRRTPGLAVVRPALDDSGDRLTLAAPGVESLALAVDPAGPRRPVRLHGKDFSGADQGDGAAEWFSSLLGRACRLVRVPPEHDRVTDGETPGTSGYADSSAVLVVATGSVADLNARIADSGGDAVPMDRFRPNVVVSGWDEPYAEDRARRIEVGQAELGFTKLAIRCAVTTVDQRTGRRSGPEPLRTLAGFRRRPGGVALGAKFSVVRAGKVSVGDEFRVRDWATA</sequence>
<organism evidence="2 3">
    <name type="scientific">Saccharomonospora piscinae</name>
    <dbReference type="NCBI Taxonomy" id="687388"/>
    <lineage>
        <taxon>Bacteria</taxon>
        <taxon>Bacillati</taxon>
        <taxon>Actinomycetota</taxon>
        <taxon>Actinomycetes</taxon>
        <taxon>Pseudonocardiales</taxon>
        <taxon>Pseudonocardiaceae</taxon>
        <taxon>Saccharomonospora</taxon>
    </lineage>
</organism>
<dbReference type="PROSITE" id="PS51340">
    <property type="entry name" value="MOSC"/>
    <property type="match status" value="1"/>
</dbReference>
<dbReference type="PANTHER" id="PTHR14237:SF19">
    <property type="entry name" value="MITOCHONDRIAL AMIDOXIME REDUCING COMPONENT 1"/>
    <property type="match status" value="1"/>
</dbReference>
<dbReference type="InterPro" id="IPR011037">
    <property type="entry name" value="Pyrv_Knase-like_insert_dom_sf"/>
</dbReference>
<reference evidence="2 3" key="1">
    <citation type="submission" date="2017-02" db="EMBL/GenBank/DDBJ databases">
        <title>Draft genome of Saccharomonospora sp. 154.</title>
        <authorList>
            <person name="Alonso-Carmona G.S."/>
            <person name="De La Haba R."/>
            <person name="Vera-Gargallo B."/>
            <person name="Sandoval-Trujillo A.H."/>
            <person name="Ramirez-Duran N."/>
            <person name="Ventosa A."/>
        </authorList>
    </citation>
    <scope>NUCLEOTIDE SEQUENCE [LARGE SCALE GENOMIC DNA]</scope>
    <source>
        <strain evidence="2 3">LRS4.154</strain>
    </source>
</reference>
<evidence type="ECO:0000313" key="3">
    <source>
        <dbReference type="Proteomes" id="UP000192591"/>
    </source>
</evidence>
<dbReference type="RefSeq" id="WP_081190277.1">
    <property type="nucleotide sequence ID" value="NZ_MWIH01000002.1"/>
</dbReference>
<evidence type="ECO:0000259" key="1">
    <source>
        <dbReference type="PROSITE" id="PS51340"/>
    </source>
</evidence>
<dbReference type="Pfam" id="PF03476">
    <property type="entry name" value="MOSC_N"/>
    <property type="match status" value="1"/>
</dbReference>
<dbReference type="Proteomes" id="UP000192591">
    <property type="component" value="Unassembled WGS sequence"/>
</dbReference>
<dbReference type="SUPFAM" id="SSF50800">
    <property type="entry name" value="PK beta-barrel domain-like"/>
    <property type="match status" value="1"/>
</dbReference>
<dbReference type="GO" id="GO:0030151">
    <property type="term" value="F:molybdenum ion binding"/>
    <property type="evidence" value="ECO:0007669"/>
    <property type="project" value="InterPro"/>
</dbReference>
<accession>A0A1V9ACJ6</accession>
<proteinExistence type="predicted"/>
<dbReference type="InterPro" id="IPR005302">
    <property type="entry name" value="MoCF_Sase_C"/>
</dbReference>
<dbReference type="STRING" id="1962155.B1813_01870"/>
<dbReference type="AlphaFoldDB" id="A0A1V9ACJ6"/>
<dbReference type="SUPFAM" id="SSF141673">
    <property type="entry name" value="MOSC N-terminal domain-like"/>
    <property type="match status" value="1"/>
</dbReference>
<dbReference type="Pfam" id="PF03473">
    <property type="entry name" value="MOSC"/>
    <property type="match status" value="1"/>
</dbReference>
<dbReference type="InterPro" id="IPR005303">
    <property type="entry name" value="MOCOS_middle"/>
</dbReference>
<dbReference type="Gene3D" id="2.40.33.20">
    <property type="entry name" value="PK beta-barrel domain-like"/>
    <property type="match status" value="1"/>
</dbReference>
<dbReference type="GO" id="GO:0003824">
    <property type="term" value="F:catalytic activity"/>
    <property type="evidence" value="ECO:0007669"/>
    <property type="project" value="InterPro"/>
</dbReference>
<keyword evidence="3" id="KW-1185">Reference proteome</keyword>